<dbReference type="InterPro" id="IPR011009">
    <property type="entry name" value="Kinase-like_dom_sf"/>
</dbReference>
<dbReference type="PROSITE" id="PS50011">
    <property type="entry name" value="PROTEIN_KINASE_DOM"/>
    <property type="match status" value="1"/>
</dbReference>
<dbReference type="InterPro" id="IPR050235">
    <property type="entry name" value="CK1_Ser-Thr_kinase"/>
</dbReference>
<name>A0A8C5WL56_9ANUR</name>
<keyword evidence="4" id="KW-1185">Reference proteome</keyword>
<dbReference type="Ensembl" id="ENSLLET00000047818.1">
    <property type="protein sequence ID" value="ENSLLEP00000045985.1"/>
    <property type="gene ID" value="ENSLLEG00000029173.1"/>
</dbReference>
<evidence type="ECO:0000313" key="4">
    <source>
        <dbReference type="Proteomes" id="UP000694569"/>
    </source>
</evidence>
<feature type="domain" description="Protein kinase" evidence="2">
    <location>
        <begin position="136"/>
        <end position="429"/>
    </location>
</feature>
<organism evidence="3 4">
    <name type="scientific">Leptobrachium leishanense</name>
    <name type="common">Leishan spiny toad</name>
    <dbReference type="NCBI Taxonomy" id="445787"/>
    <lineage>
        <taxon>Eukaryota</taxon>
        <taxon>Metazoa</taxon>
        <taxon>Chordata</taxon>
        <taxon>Craniata</taxon>
        <taxon>Vertebrata</taxon>
        <taxon>Euteleostomi</taxon>
        <taxon>Amphibia</taxon>
        <taxon>Batrachia</taxon>
        <taxon>Anura</taxon>
        <taxon>Pelobatoidea</taxon>
        <taxon>Megophryidae</taxon>
        <taxon>Leptobrachium</taxon>
    </lineage>
</organism>
<reference evidence="3" key="1">
    <citation type="submission" date="2025-08" db="UniProtKB">
        <authorList>
            <consortium name="Ensembl"/>
        </authorList>
    </citation>
    <scope>IDENTIFICATION</scope>
</reference>
<dbReference type="GeneTree" id="ENSGT00940000158111"/>
<feature type="compositionally biased region" description="Basic and acidic residues" evidence="1">
    <location>
        <begin position="85"/>
        <end position="95"/>
    </location>
</feature>
<evidence type="ECO:0000256" key="1">
    <source>
        <dbReference type="SAM" id="MobiDB-lite"/>
    </source>
</evidence>
<dbReference type="AlphaFoldDB" id="A0A8C5WL56"/>
<dbReference type="PANTHER" id="PTHR11909">
    <property type="entry name" value="CASEIN KINASE-RELATED"/>
    <property type="match status" value="1"/>
</dbReference>
<dbReference type="SMART" id="SM00220">
    <property type="entry name" value="S_TKc"/>
    <property type="match status" value="1"/>
</dbReference>
<feature type="compositionally biased region" description="Polar residues" evidence="1">
    <location>
        <begin position="50"/>
        <end position="65"/>
    </location>
</feature>
<dbReference type="GO" id="GO:0004672">
    <property type="term" value="F:protein kinase activity"/>
    <property type="evidence" value="ECO:0007669"/>
    <property type="project" value="InterPro"/>
</dbReference>
<accession>A0A8C5WL56</accession>
<dbReference type="InterPro" id="IPR000719">
    <property type="entry name" value="Prot_kinase_dom"/>
</dbReference>
<dbReference type="Proteomes" id="UP000694569">
    <property type="component" value="Unplaced"/>
</dbReference>
<reference evidence="3" key="2">
    <citation type="submission" date="2025-09" db="UniProtKB">
        <authorList>
            <consortium name="Ensembl"/>
        </authorList>
    </citation>
    <scope>IDENTIFICATION</scope>
</reference>
<dbReference type="GO" id="GO:0005524">
    <property type="term" value="F:ATP binding"/>
    <property type="evidence" value="ECO:0007669"/>
    <property type="project" value="InterPro"/>
</dbReference>
<feature type="region of interest" description="Disordered" evidence="1">
    <location>
        <begin position="33"/>
        <end position="117"/>
    </location>
</feature>
<dbReference type="SUPFAM" id="SSF56112">
    <property type="entry name" value="Protein kinase-like (PK-like)"/>
    <property type="match status" value="1"/>
</dbReference>
<evidence type="ECO:0000313" key="3">
    <source>
        <dbReference type="Ensembl" id="ENSLLEP00000045985.1"/>
    </source>
</evidence>
<dbReference type="Pfam" id="PF00069">
    <property type="entry name" value="Pkinase"/>
    <property type="match status" value="1"/>
</dbReference>
<proteinExistence type="predicted"/>
<dbReference type="OrthoDB" id="2687620at2759"/>
<evidence type="ECO:0000259" key="2">
    <source>
        <dbReference type="PROSITE" id="PS50011"/>
    </source>
</evidence>
<protein>
    <recommendedName>
        <fullName evidence="2">Protein kinase domain-containing protein</fullName>
    </recommendedName>
</protein>
<dbReference type="Gene3D" id="1.10.510.10">
    <property type="entry name" value="Transferase(Phosphotransferase) domain 1"/>
    <property type="match status" value="1"/>
</dbReference>
<sequence>MAVHFCPQCGKKAEDSYIFCINCGVKLPREETDTDTLTTSSPLDPPQAGVNKQPTGRFTRKSSTCLPKVEPSQPEPQSPACVGKQEVKEALEKSPTRKRGGSVSGQGSPRATAAKQVKVEPLPEQEILTDNNNAKWQLASIITSGLNGLLYEVHGAASPQKKPHCILKLGEKDGKIYHEQNFFQRAAKKVTVDSWKKSHARPFLGIPTCIGFGLHHNYRFLVFSALGKNLQATINEKKVLPEKSIYQIAYRMIDCLEYVHEKEYVHGNITAENIFVNTGDLTQVYLAGYYFAFRYRPAGRHVEYRDGSRTPHQGTLEYIGLDLHKGAGPSRRSDLESLGYCMLKWLCGSLPWSEAANADETMNQKKLFKTELQSTLKECFKKKRVPDVLNKYFEYVMNLGYDEAPGYDKLRDYFSAALGKVDPYDAVDI</sequence>